<keyword evidence="2" id="KW-1185">Reference proteome</keyword>
<organism evidence="1 2">
    <name type="scientific">Nelumbo nucifera</name>
    <name type="common">Sacred lotus</name>
    <dbReference type="NCBI Taxonomy" id="4432"/>
    <lineage>
        <taxon>Eukaryota</taxon>
        <taxon>Viridiplantae</taxon>
        <taxon>Streptophyta</taxon>
        <taxon>Embryophyta</taxon>
        <taxon>Tracheophyta</taxon>
        <taxon>Spermatophyta</taxon>
        <taxon>Magnoliopsida</taxon>
        <taxon>Proteales</taxon>
        <taxon>Nelumbonaceae</taxon>
        <taxon>Nelumbo</taxon>
    </lineage>
</organism>
<accession>A0A822Z6G2</accession>
<gene>
    <name evidence="1" type="ORF">HUJ06_013312</name>
</gene>
<evidence type="ECO:0000313" key="2">
    <source>
        <dbReference type="Proteomes" id="UP000607653"/>
    </source>
</evidence>
<evidence type="ECO:0000313" key="1">
    <source>
        <dbReference type="EMBL" id="DAD38989.1"/>
    </source>
</evidence>
<dbReference type="Proteomes" id="UP000607653">
    <property type="component" value="Unassembled WGS sequence"/>
</dbReference>
<reference evidence="1 2" key="1">
    <citation type="journal article" date="2020" name="Mol. Biol. Evol.">
        <title>Distinct Expression and Methylation Patterns for Genes with Different Fates following a Single Whole-Genome Duplication in Flowering Plants.</title>
        <authorList>
            <person name="Shi T."/>
            <person name="Rahmani R.S."/>
            <person name="Gugger P.F."/>
            <person name="Wang M."/>
            <person name="Li H."/>
            <person name="Zhang Y."/>
            <person name="Li Z."/>
            <person name="Wang Q."/>
            <person name="Van de Peer Y."/>
            <person name="Marchal K."/>
            <person name="Chen J."/>
        </authorList>
    </citation>
    <scope>NUCLEOTIDE SEQUENCE [LARGE SCALE GENOMIC DNA]</scope>
    <source>
        <tissue evidence="1">Leaf</tissue>
    </source>
</reference>
<comment type="caution">
    <text evidence="1">The sequence shown here is derived from an EMBL/GenBank/DDBJ whole genome shotgun (WGS) entry which is preliminary data.</text>
</comment>
<name>A0A822Z6G2_NELNU</name>
<dbReference type="EMBL" id="DUZY01000005">
    <property type="protein sequence ID" value="DAD38989.1"/>
    <property type="molecule type" value="Genomic_DNA"/>
</dbReference>
<proteinExistence type="predicted"/>
<sequence>MTTFRQISMTSSRSGTFCSLRVGDDERPLCSEMRAFEPNGGEKTRAC</sequence>
<protein>
    <submittedName>
        <fullName evidence="1">Uncharacterized protein</fullName>
    </submittedName>
</protein>
<dbReference type="AlphaFoldDB" id="A0A822Z6G2"/>